<dbReference type="GO" id="GO:0016020">
    <property type="term" value="C:membrane"/>
    <property type="evidence" value="ECO:0007669"/>
    <property type="project" value="GOC"/>
</dbReference>
<dbReference type="PANTHER" id="PTHR31310">
    <property type="match status" value="1"/>
</dbReference>
<dbReference type="EMBL" id="KN835193">
    <property type="protein sequence ID" value="KIK44323.1"/>
    <property type="molecule type" value="Genomic_DNA"/>
</dbReference>
<dbReference type="GO" id="GO:0070916">
    <property type="term" value="C:inositol phosphoceramide synthase complex"/>
    <property type="evidence" value="ECO:0007669"/>
    <property type="project" value="TreeGrafter"/>
</dbReference>
<keyword evidence="1" id="KW-0812">Transmembrane</keyword>
<organism evidence="2 3">
    <name type="scientific">Suillus luteus UH-Slu-Lm8-n1</name>
    <dbReference type="NCBI Taxonomy" id="930992"/>
    <lineage>
        <taxon>Eukaryota</taxon>
        <taxon>Fungi</taxon>
        <taxon>Dikarya</taxon>
        <taxon>Basidiomycota</taxon>
        <taxon>Agaricomycotina</taxon>
        <taxon>Agaricomycetes</taxon>
        <taxon>Agaricomycetidae</taxon>
        <taxon>Boletales</taxon>
        <taxon>Suillineae</taxon>
        <taxon>Suillaceae</taxon>
        <taxon>Suillus</taxon>
    </lineage>
</organism>
<dbReference type="OrthoDB" id="5784at2759"/>
<dbReference type="Proteomes" id="UP000054485">
    <property type="component" value="Unassembled WGS sequence"/>
</dbReference>
<dbReference type="AlphaFoldDB" id="A0A0D0BLZ7"/>
<dbReference type="PANTHER" id="PTHR31310:SF11">
    <property type="entry name" value="INOSITOL PHOSPHORYLCERAMIDE SYNTHASE CATALYTIC SUBUNIT AUR1"/>
    <property type="match status" value="1"/>
</dbReference>
<dbReference type="InterPro" id="IPR052185">
    <property type="entry name" value="IPC_Synthase-Related"/>
</dbReference>
<reference evidence="3" key="2">
    <citation type="submission" date="2015-01" db="EMBL/GenBank/DDBJ databases">
        <title>Evolutionary Origins and Diversification of the Mycorrhizal Mutualists.</title>
        <authorList>
            <consortium name="DOE Joint Genome Institute"/>
            <consortium name="Mycorrhizal Genomics Consortium"/>
            <person name="Kohler A."/>
            <person name="Kuo A."/>
            <person name="Nagy L.G."/>
            <person name="Floudas D."/>
            <person name="Copeland A."/>
            <person name="Barry K.W."/>
            <person name="Cichocki N."/>
            <person name="Veneault-Fourrey C."/>
            <person name="LaButti K."/>
            <person name="Lindquist E.A."/>
            <person name="Lipzen A."/>
            <person name="Lundell T."/>
            <person name="Morin E."/>
            <person name="Murat C."/>
            <person name="Riley R."/>
            <person name="Ohm R."/>
            <person name="Sun H."/>
            <person name="Tunlid A."/>
            <person name="Henrissat B."/>
            <person name="Grigoriev I.V."/>
            <person name="Hibbett D.S."/>
            <person name="Martin F."/>
        </authorList>
    </citation>
    <scope>NUCLEOTIDE SEQUENCE [LARGE SCALE GENOMIC DNA]</scope>
    <source>
        <strain evidence="3">UH-Slu-Lm8-n1</strain>
    </source>
</reference>
<keyword evidence="1" id="KW-0472">Membrane</keyword>
<feature type="transmembrane region" description="Helical" evidence="1">
    <location>
        <begin position="140"/>
        <end position="158"/>
    </location>
</feature>
<evidence type="ECO:0000256" key="1">
    <source>
        <dbReference type="SAM" id="Phobius"/>
    </source>
</evidence>
<feature type="transmembrane region" description="Helical" evidence="1">
    <location>
        <begin position="108"/>
        <end position="128"/>
    </location>
</feature>
<proteinExistence type="predicted"/>
<name>A0A0D0BLZ7_9AGAM</name>
<dbReference type="GO" id="GO:0006676">
    <property type="term" value="P:mannosyl diphosphorylinositol ceramide metabolic process"/>
    <property type="evidence" value="ECO:0007669"/>
    <property type="project" value="TreeGrafter"/>
</dbReference>
<dbReference type="STRING" id="930992.A0A0D0BLZ7"/>
<gene>
    <name evidence="2" type="ORF">CY34DRAFT_642338</name>
</gene>
<accession>A0A0D0BLZ7</accession>
<dbReference type="GO" id="GO:0030148">
    <property type="term" value="P:sphingolipid biosynthetic process"/>
    <property type="evidence" value="ECO:0007669"/>
    <property type="project" value="TreeGrafter"/>
</dbReference>
<dbReference type="InParanoid" id="A0A0D0BLZ7"/>
<sequence>MVVCGRWVKMIKLDTDSLGDMGPPGGWCYEGRHMTRFRTDSTIHDDKLVWRSGLFTQIIYPCAAPWYEIIYDLTPTAYGTPGSAGGLARINKLFGGKGYKQIFTSPPLLFGAFLSLHAAWVTLQALFIGSVLYRSTMYCLNHYYLIDVVGGACLAIGIRRYSSFNSAQPP</sequence>
<keyword evidence="1" id="KW-1133">Transmembrane helix</keyword>
<evidence type="ECO:0000313" key="2">
    <source>
        <dbReference type="EMBL" id="KIK44323.1"/>
    </source>
</evidence>
<reference evidence="2 3" key="1">
    <citation type="submission" date="2014-04" db="EMBL/GenBank/DDBJ databases">
        <authorList>
            <consortium name="DOE Joint Genome Institute"/>
            <person name="Kuo A."/>
            <person name="Ruytinx J."/>
            <person name="Rineau F."/>
            <person name="Colpaert J."/>
            <person name="Kohler A."/>
            <person name="Nagy L.G."/>
            <person name="Floudas D."/>
            <person name="Copeland A."/>
            <person name="Barry K.W."/>
            <person name="Cichocki N."/>
            <person name="Veneault-Fourrey C."/>
            <person name="LaButti K."/>
            <person name="Lindquist E.A."/>
            <person name="Lipzen A."/>
            <person name="Lundell T."/>
            <person name="Morin E."/>
            <person name="Murat C."/>
            <person name="Sun H."/>
            <person name="Tunlid A."/>
            <person name="Henrissat B."/>
            <person name="Grigoriev I.V."/>
            <person name="Hibbett D.S."/>
            <person name="Martin F."/>
            <person name="Nordberg H.P."/>
            <person name="Cantor M.N."/>
            <person name="Hua S.X."/>
        </authorList>
    </citation>
    <scope>NUCLEOTIDE SEQUENCE [LARGE SCALE GENOMIC DNA]</scope>
    <source>
        <strain evidence="2 3">UH-Slu-Lm8-n1</strain>
    </source>
</reference>
<protein>
    <submittedName>
        <fullName evidence="2">Uncharacterized protein</fullName>
    </submittedName>
</protein>
<evidence type="ECO:0000313" key="3">
    <source>
        <dbReference type="Proteomes" id="UP000054485"/>
    </source>
</evidence>
<dbReference type="HOGENOM" id="CLU_1571682_0_0_1"/>
<keyword evidence="3" id="KW-1185">Reference proteome</keyword>